<keyword evidence="4" id="KW-0503">Monooxygenase</keyword>
<dbReference type="RefSeq" id="WP_010687585.1">
    <property type="nucleotide sequence ID" value="NZ_CP043538.1"/>
</dbReference>
<evidence type="ECO:0000256" key="2">
    <source>
        <dbReference type="ARBA" id="ARBA00022643"/>
    </source>
</evidence>
<feature type="domain" description="Luciferase-like" evidence="7">
    <location>
        <begin position="45"/>
        <end position="370"/>
    </location>
</feature>
<name>A0A6B9FMQ7_9HYPH</name>
<evidence type="ECO:0000256" key="1">
    <source>
        <dbReference type="ARBA" id="ARBA00022630"/>
    </source>
</evidence>
<feature type="binding site" evidence="6">
    <location>
        <position position="176"/>
    </location>
    <ligand>
        <name>FMN</name>
        <dbReference type="ChEBI" id="CHEBI:58210"/>
    </ligand>
</feature>
<dbReference type="Gene3D" id="3.20.20.30">
    <property type="entry name" value="Luciferase-like domain"/>
    <property type="match status" value="1"/>
</dbReference>
<dbReference type="InterPro" id="IPR011251">
    <property type="entry name" value="Luciferase-like_dom"/>
</dbReference>
<feature type="binding site" evidence="6">
    <location>
        <position position="122"/>
    </location>
    <ligand>
        <name>FMN</name>
        <dbReference type="ChEBI" id="CHEBI:58210"/>
    </ligand>
</feature>
<dbReference type="SUPFAM" id="SSF51679">
    <property type="entry name" value="Bacterial luciferase-like"/>
    <property type="match status" value="1"/>
</dbReference>
<evidence type="ECO:0000256" key="5">
    <source>
        <dbReference type="ARBA" id="ARBA00033748"/>
    </source>
</evidence>
<evidence type="ECO:0000259" key="7">
    <source>
        <dbReference type="Pfam" id="PF00296"/>
    </source>
</evidence>
<dbReference type="InterPro" id="IPR016215">
    <property type="entry name" value="NTA_MOA"/>
</dbReference>
<feature type="binding site" evidence="6">
    <location>
        <position position="172"/>
    </location>
    <ligand>
        <name>FMN</name>
        <dbReference type="ChEBI" id="CHEBI:58210"/>
    </ligand>
</feature>
<dbReference type="PANTHER" id="PTHR30011">
    <property type="entry name" value="ALKANESULFONATE MONOOXYGENASE-RELATED"/>
    <property type="match status" value="1"/>
</dbReference>
<dbReference type="InterPro" id="IPR051260">
    <property type="entry name" value="Diverse_substr_monoxygenases"/>
</dbReference>
<evidence type="ECO:0000256" key="4">
    <source>
        <dbReference type="ARBA" id="ARBA00023033"/>
    </source>
</evidence>
<evidence type="ECO:0000313" key="8">
    <source>
        <dbReference type="EMBL" id="QGY03687.1"/>
    </source>
</evidence>
<protein>
    <submittedName>
        <fullName evidence="8">LLM class flavin-dependent oxidoreductase</fullName>
    </submittedName>
</protein>
<dbReference type="Pfam" id="PF00296">
    <property type="entry name" value="Bac_luciferase"/>
    <property type="match status" value="1"/>
</dbReference>
<comment type="similarity">
    <text evidence="5">Belongs to the NtaA/SnaA/DszA monooxygenase family.</text>
</comment>
<feature type="binding site" evidence="6">
    <location>
        <position position="76"/>
    </location>
    <ligand>
        <name>FMN</name>
        <dbReference type="ChEBI" id="CHEBI:58210"/>
    </ligand>
</feature>
<dbReference type="KEGG" id="mmes:MMSR116_18650"/>
<reference evidence="8 9" key="2">
    <citation type="journal article" date="2013" name="Genome Announc.">
        <title>Draft Genome Sequence of Methylobacterium mesophilicum Strain SR1.6/6, Isolated from Citrus sinensis.</title>
        <authorList>
            <person name="Marinho Almeida D."/>
            <person name="Dini-Andreote F."/>
            <person name="Camargo Neves A.A."/>
            <person name="Juca Ramos R.T."/>
            <person name="Andreote F.D."/>
            <person name="Carneiro A.R."/>
            <person name="Oliveira de Souza Lima A."/>
            <person name="Caracciolo Gomes de Sa P.H."/>
            <person name="Ribeiro Barbosa M.S."/>
            <person name="Araujo W.L."/>
            <person name="Silva A."/>
        </authorList>
    </citation>
    <scope>NUCLEOTIDE SEQUENCE [LARGE SCALE GENOMIC DNA]</scope>
    <source>
        <strain evidence="8 9">SR1.6/6</strain>
    </source>
</reference>
<dbReference type="PIRSF" id="PIRSF000337">
    <property type="entry name" value="NTA_MOA"/>
    <property type="match status" value="1"/>
</dbReference>
<dbReference type="InterPro" id="IPR036661">
    <property type="entry name" value="Luciferase-like_sf"/>
</dbReference>
<dbReference type="NCBIfam" id="TIGR03860">
    <property type="entry name" value="FMN_nitrolo"/>
    <property type="match status" value="1"/>
</dbReference>
<dbReference type="GO" id="GO:0004497">
    <property type="term" value="F:monooxygenase activity"/>
    <property type="evidence" value="ECO:0007669"/>
    <property type="project" value="UniProtKB-KW"/>
</dbReference>
<sequence>MTLHLDDSASETTGATPAGRKQILLNAFDMTCVGHINHGLWTHPRDRSSDYNTLSYWTGQAKLLERGLFDGLFIADIIGVYDIYGGGIDVTAREAVQLPVNDPTLMISAMAAVTEHLGFGVTINVHQEAPYTFARRLSTLDHLTGGRIGWNVVTGYLDSAHRGQSGGALPAHDRRYDYADEYLEVLYRLWEGSWDDAAVRRDREARVFSDPAHIRPVVHRGEFFSVAGYHLSEPSPQRTPVLYQAGASGRGRAFAGRHAECVFISARDPATARDAVRAIRSEAVAAGRKPDDVKVFVGLAVIPGRTRAEAEAKRDEYLRYASPEAGLAHFSASTGIDFARYGLDEPIPYAPGNAIQSATAAAAKRGLTKRDLLAELQLGGRYAVLTGDAVSIADELQAWITDGEVDGFNLSRIVVPESFSDFIDIVIPELQDRGLYKTAYAEGSLRAKLFRRGDRLPGRHPADTFRHPAAAR</sequence>
<evidence type="ECO:0000256" key="3">
    <source>
        <dbReference type="ARBA" id="ARBA00023002"/>
    </source>
</evidence>
<proteinExistence type="inferred from homology"/>
<keyword evidence="3" id="KW-0560">Oxidoreductase</keyword>
<dbReference type="EMBL" id="CP043538">
    <property type="protein sequence ID" value="QGY03687.1"/>
    <property type="molecule type" value="Genomic_DNA"/>
</dbReference>
<dbReference type="AlphaFoldDB" id="A0A6B9FMQ7"/>
<gene>
    <name evidence="8" type="ORF">MMSR116_18650</name>
</gene>
<accession>A0A6B9FMQ7</accession>
<keyword evidence="2 6" id="KW-0288">FMN</keyword>
<feature type="binding site" evidence="6">
    <location>
        <position position="248"/>
    </location>
    <ligand>
        <name>FMN</name>
        <dbReference type="ChEBI" id="CHEBI:58210"/>
    </ligand>
</feature>
<dbReference type="Proteomes" id="UP000012488">
    <property type="component" value="Chromosome"/>
</dbReference>
<dbReference type="PANTHER" id="PTHR30011:SF16">
    <property type="entry name" value="C2H2 FINGER DOMAIN TRANSCRIPTION FACTOR (EUROFUNG)-RELATED"/>
    <property type="match status" value="1"/>
</dbReference>
<keyword evidence="1 6" id="KW-0285">Flavoprotein</keyword>
<reference evidence="8 9" key="1">
    <citation type="journal article" date="2012" name="Genet. Mol. Biol.">
        <title>Analysis of 16S rRNA and mxaF genes revealing insights into Methylobacterium niche-specific plant association.</title>
        <authorList>
            <person name="Dourado M.N."/>
            <person name="Andreote F.D."/>
            <person name="Dini-Andreote F."/>
            <person name="Conti R."/>
            <person name="Araujo J.M."/>
            <person name="Araujo W.L."/>
        </authorList>
    </citation>
    <scope>NUCLEOTIDE SEQUENCE [LARGE SCALE GENOMIC DNA]</scope>
    <source>
        <strain evidence="8 9">SR1.6/6</strain>
    </source>
</reference>
<dbReference type="GO" id="GO:0016705">
    <property type="term" value="F:oxidoreductase activity, acting on paired donors, with incorporation or reduction of molecular oxygen"/>
    <property type="evidence" value="ECO:0007669"/>
    <property type="project" value="InterPro"/>
</dbReference>
<evidence type="ECO:0000313" key="9">
    <source>
        <dbReference type="Proteomes" id="UP000012488"/>
    </source>
</evidence>
<dbReference type="OrthoDB" id="9779442at2"/>
<organism evidence="8 9">
    <name type="scientific">Methylobacterium mesophilicum SR1.6/6</name>
    <dbReference type="NCBI Taxonomy" id="908290"/>
    <lineage>
        <taxon>Bacteria</taxon>
        <taxon>Pseudomonadati</taxon>
        <taxon>Pseudomonadota</taxon>
        <taxon>Alphaproteobacteria</taxon>
        <taxon>Hyphomicrobiales</taxon>
        <taxon>Methylobacteriaceae</taxon>
        <taxon>Methylobacterium</taxon>
    </lineage>
</organism>
<evidence type="ECO:0000256" key="6">
    <source>
        <dbReference type="PIRSR" id="PIRSR000337-1"/>
    </source>
</evidence>